<dbReference type="RefSeq" id="WP_211629440.1">
    <property type="nucleotide sequence ID" value="NZ_CP073100.1"/>
</dbReference>
<dbReference type="Gene3D" id="2.40.128.130">
    <property type="entry name" value="Autotransporter beta-domain"/>
    <property type="match status" value="1"/>
</dbReference>
<feature type="signal peptide" evidence="1">
    <location>
        <begin position="1"/>
        <end position="25"/>
    </location>
</feature>
<dbReference type="InterPro" id="IPR005546">
    <property type="entry name" value="Autotransporte_beta"/>
</dbReference>
<dbReference type="PROSITE" id="PS51208">
    <property type="entry name" value="AUTOTRANSPORTER"/>
    <property type="match status" value="1"/>
</dbReference>
<dbReference type="Proteomes" id="UP000676169">
    <property type="component" value="Chromosome"/>
</dbReference>
<gene>
    <name evidence="3" type="ORF">KBB96_10900</name>
</gene>
<keyword evidence="1" id="KW-0732">Signal</keyword>
<protein>
    <submittedName>
        <fullName evidence="3">Autotransporter domain-containing protein</fullName>
    </submittedName>
</protein>
<accession>A0A975IXS4</accession>
<keyword evidence="4" id="KW-1185">Reference proteome</keyword>
<evidence type="ECO:0000313" key="4">
    <source>
        <dbReference type="Proteomes" id="UP000676169"/>
    </source>
</evidence>
<evidence type="ECO:0000313" key="3">
    <source>
        <dbReference type="EMBL" id="QUE49379.1"/>
    </source>
</evidence>
<name>A0A975IXS4_9BACT</name>
<dbReference type="KEGG" id="lamb:KBB96_10900"/>
<dbReference type="Pfam" id="PF03797">
    <property type="entry name" value="Autotransporter"/>
    <property type="match status" value="1"/>
</dbReference>
<evidence type="ECO:0000259" key="2">
    <source>
        <dbReference type="PROSITE" id="PS51208"/>
    </source>
</evidence>
<dbReference type="EMBL" id="CP073100">
    <property type="protein sequence ID" value="QUE49379.1"/>
    <property type="molecule type" value="Genomic_DNA"/>
</dbReference>
<reference evidence="3" key="1">
    <citation type="submission" date="2021-04" db="EMBL/GenBank/DDBJ databases">
        <title>Luteolibacter sp. 32A isolated from the skin of an Anderson's salamander (Ambystoma andersonii).</title>
        <authorList>
            <person name="Spergser J."/>
            <person name="Busse H.-J."/>
        </authorList>
    </citation>
    <scope>NUCLEOTIDE SEQUENCE</scope>
    <source>
        <strain evidence="3">32A</strain>
    </source>
</reference>
<proteinExistence type="predicted"/>
<sequence length="980" mass="98669">MKPKFRRLYHAVLPVLIIVPAVVHTAIGATIAPDGFGNVTANPGDSGANNIATGFGFVPAIPPGAHNILINPGVTLNPTGTDVIEIQVFDVVGATYTITNNGILKSDNGAANHGIDTIDIGGTATPSITVINNNFISGASAIRANNMLVLTNNTGGTLQGFGGADGAVFAKKGGNITNNTGATITGLAYGIRGESGTLVVGNTGLIEGTAAAAIGISTDGTLTLTNGVNSLSGLGTIQGGAGGVKAGANSTITNNLSGSIFGGVTVVQIGADSSVNNSGNIIASAPGATGILGDNGVQVINNSGSIYGGVGGNAMDLQGGSDIVNLSDGSTVSATILGGTGANILNFGAGLTGIYGSQDTTHNIVYGDVKEFSIINKAAEGTAFIGDYSEFRSVTVDTINVGNGGLIINGDLAGNSGPTATVNASASEFGGRGTWVANINVNAGAFSAGGTTIALNSNPNNAVGALTVNGNVTHAAGSYLRVDVIPQTAINNGVNSDLVVQTGANTYNLGNNGLHLSPTNVNRAITNGTYTVVDSANAISGFNAAATLSLELNTTNPAAAETGPFTATESGTSTNTVLGNFFATTQLAGGGTDVQLVVQHNFAGLPGLTANQASLGAALDASVNSPNPLMQDFIAALDYSNLPAVQATLAAIDPSTYLALTSSIINSDYALHRQIGDRLSDLRDAGDGGGVYRTQVSAKGGMAPTPSVSSSGPFNVWGAVSYDWQDYSGRTALSDFDGTVASFTAGIDYRVSPDFVIGVLVNGSKSDLDYVGGSTDIDSLRGAIYATYGRSTGWYSDALIGYGSHSIDASRTLGGVVIGAGGSDVDATSFQALWTVGYTFDTGTFRHGPFLGLEYQNVDVDGFTVGGPFPVGVGDYSVDSLRGLIGYRIRGDCGTFRPYASIAYAHEFEDGGNSASAFLPNGAPFSVVGPDLNSAVLLTAGTGIRLSDDLILDVGYRGEISTESEGLDSHGGSIGLNYNF</sequence>
<dbReference type="SMART" id="SM00869">
    <property type="entry name" value="Autotransporter"/>
    <property type="match status" value="1"/>
</dbReference>
<feature type="domain" description="Autotransporter" evidence="2">
    <location>
        <begin position="709"/>
        <end position="980"/>
    </location>
</feature>
<evidence type="ECO:0000256" key="1">
    <source>
        <dbReference type="SAM" id="SignalP"/>
    </source>
</evidence>
<feature type="chain" id="PRO_5037517348" evidence="1">
    <location>
        <begin position="26"/>
        <end position="980"/>
    </location>
</feature>
<dbReference type="AlphaFoldDB" id="A0A975IXS4"/>
<organism evidence="3 4">
    <name type="scientific">Luteolibacter ambystomatis</name>
    <dbReference type="NCBI Taxonomy" id="2824561"/>
    <lineage>
        <taxon>Bacteria</taxon>
        <taxon>Pseudomonadati</taxon>
        <taxon>Verrucomicrobiota</taxon>
        <taxon>Verrucomicrobiia</taxon>
        <taxon>Verrucomicrobiales</taxon>
        <taxon>Verrucomicrobiaceae</taxon>
        <taxon>Luteolibacter</taxon>
    </lineage>
</organism>
<dbReference type="InterPro" id="IPR036709">
    <property type="entry name" value="Autotransporte_beta_dom_sf"/>
</dbReference>
<dbReference type="SUPFAM" id="SSF103515">
    <property type="entry name" value="Autotransporter"/>
    <property type="match status" value="1"/>
</dbReference>